<dbReference type="FunFam" id="3.40.1010.10:FF:000001">
    <property type="entry name" value="Siroheme synthase"/>
    <property type="match status" value="1"/>
</dbReference>
<dbReference type="STRING" id="1121485.GCA_000426485_02452"/>
<comment type="similarity">
    <text evidence="3">Belongs to the precorrin methyltransferase family.</text>
</comment>
<dbReference type="InterPro" id="IPR050161">
    <property type="entry name" value="Siro_Cobalamin_biosynth"/>
</dbReference>
<dbReference type="EC" id="2.5.1.61" evidence="10"/>
<evidence type="ECO:0000256" key="10">
    <source>
        <dbReference type="NCBIfam" id="TIGR00212"/>
    </source>
</evidence>
<dbReference type="Pfam" id="PF01379">
    <property type="entry name" value="Porphobil_deam"/>
    <property type="match status" value="1"/>
</dbReference>
<dbReference type="GO" id="GO:0032259">
    <property type="term" value="P:methylation"/>
    <property type="evidence" value="ECO:0007669"/>
    <property type="project" value="UniProtKB-KW"/>
</dbReference>
<dbReference type="InterPro" id="IPR036108">
    <property type="entry name" value="4pyrrol_syn_uPrphyn_synt_sf"/>
</dbReference>
<dbReference type="InterPro" id="IPR035996">
    <property type="entry name" value="4pyrrol_Methylase_sf"/>
</dbReference>
<dbReference type="Gene3D" id="3.40.50.10090">
    <property type="match status" value="2"/>
</dbReference>
<comment type="pathway">
    <text evidence="8">Porphyrin-containing compound metabolism; siroheme biosynthesis; precorrin-2 from uroporphyrinogen III: step 1/1.</text>
</comment>
<dbReference type="NCBIfam" id="NF004790">
    <property type="entry name" value="PRK06136.1"/>
    <property type="match status" value="1"/>
</dbReference>
<feature type="domain" description="Tetrapyrrole methylase" evidence="11">
    <location>
        <begin position="222"/>
        <end position="422"/>
    </location>
</feature>
<comment type="function">
    <text evidence="1">Tetrapolymerization of the monopyrrole PBG into the hydroxymethylbilane pre-uroporphyrinogen in several discrete steps.</text>
</comment>
<dbReference type="PANTHER" id="PTHR45790:SF3">
    <property type="entry name" value="S-ADENOSYL-L-METHIONINE-DEPENDENT UROPORPHYRINOGEN III METHYLTRANSFERASE, CHLOROPLASTIC"/>
    <property type="match status" value="1"/>
</dbReference>
<dbReference type="OrthoDB" id="9815856at2"/>
<keyword evidence="6" id="KW-0949">S-adenosyl-L-methionine</keyword>
<dbReference type="AlphaFoldDB" id="A0A4Y8L6S5"/>
<dbReference type="Pfam" id="PF00590">
    <property type="entry name" value="TP_methylase"/>
    <property type="match status" value="1"/>
</dbReference>
<dbReference type="Proteomes" id="UP000297861">
    <property type="component" value="Unassembled WGS sequence"/>
</dbReference>
<comment type="pathway">
    <text evidence="2">Porphyrin-containing compound metabolism; protoporphyrin-IX biosynthesis; coproporphyrinogen-III from 5-aminolevulinate: step 2/4.</text>
</comment>
<dbReference type="GO" id="GO:0005737">
    <property type="term" value="C:cytoplasm"/>
    <property type="evidence" value="ECO:0007669"/>
    <property type="project" value="UniProtKB-UniRule"/>
</dbReference>
<evidence type="ECO:0000256" key="4">
    <source>
        <dbReference type="ARBA" id="ARBA00022603"/>
    </source>
</evidence>
<evidence type="ECO:0000256" key="5">
    <source>
        <dbReference type="ARBA" id="ARBA00022679"/>
    </source>
</evidence>
<dbReference type="GO" id="GO:0004418">
    <property type="term" value="F:hydroxymethylbilane synthase activity"/>
    <property type="evidence" value="ECO:0007669"/>
    <property type="project" value="UniProtKB-UniRule"/>
</dbReference>
<dbReference type="SUPFAM" id="SSF53790">
    <property type="entry name" value="Tetrapyrrole methylase"/>
    <property type="match status" value="1"/>
</dbReference>
<dbReference type="NCBIfam" id="TIGR00212">
    <property type="entry name" value="hemC"/>
    <property type="match status" value="1"/>
</dbReference>
<evidence type="ECO:0000256" key="3">
    <source>
        <dbReference type="ARBA" id="ARBA00005879"/>
    </source>
</evidence>
<evidence type="ECO:0000256" key="8">
    <source>
        <dbReference type="ARBA" id="ARBA00025705"/>
    </source>
</evidence>
<evidence type="ECO:0000259" key="12">
    <source>
        <dbReference type="Pfam" id="PF01379"/>
    </source>
</evidence>
<evidence type="ECO:0000313" key="15">
    <source>
        <dbReference type="Proteomes" id="UP000297861"/>
    </source>
</evidence>
<accession>A0A4Y8L6S5</accession>
<dbReference type="CDD" id="cd06578">
    <property type="entry name" value="HemD"/>
    <property type="match status" value="1"/>
</dbReference>
<dbReference type="Gene3D" id="3.40.190.10">
    <property type="entry name" value="Periplasmic binding protein-like II"/>
    <property type="match status" value="2"/>
</dbReference>
<name>A0A4Y8L6S5_9BACT</name>
<feature type="domain" description="Porphobilinogen deaminase N-terminal" evidence="12">
    <location>
        <begin position="7"/>
        <end position="205"/>
    </location>
</feature>
<comment type="caution">
    <text evidence="14">The sequence shown here is derived from an EMBL/GenBank/DDBJ whole genome shotgun (WGS) entry which is preliminary data.</text>
</comment>
<dbReference type="GO" id="GO:0004852">
    <property type="term" value="F:uroporphyrinogen-III synthase activity"/>
    <property type="evidence" value="ECO:0007669"/>
    <property type="project" value="InterPro"/>
</dbReference>
<dbReference type="SUPFAM" id="SSF69618">
    <property type="entry name" value="HemD-like"/>
    <property type="match status" value="1"/>
</dbReference>
<gene>
    <name evidence="14" type="primary">cobA</name>
    <name evidence="14" type="ORF">E2605_04970</name>
</gene>
<dbReference type="Gene3D" id="3.30.950.10">
    <property type="entry name" value="Methyltransferase, Cobalt-precorrin-4 Transmethylase, Domain 2"/>
    <property type="match status" value="1"/>
</dbReference>
<dbReference type="NCBIfam" id="TIGR01469">
    <property type="entry name" value="cobA_cysG_Cterm"/>
    <property type="match status" value="1"/>
</dbReference>
<dbReference type="InterPro" id="IPR014776">
    <property type="entry name" value="4pyrrole_Mease_sub2"/>
</dbReference>
<evidence type="ECO:0000259" key="11">
    <source>
        <dbReference type="Pfam" id="PF00590"/>
    </source>
</evidence>
<dbReference type="EMBL" id="SOML01000002">
    <property type="protein sequence ID" value="TFD97971.1"/>
    <property type="molecule type" value="Genomic_DNA"/>
</dbReference>
<dbReference type="Pfam" id="PF02602">
    <property type="entry name" value="HEM4"/>
    <property type="match status" value="1"/>
</dbReference>
<evidence type="ECO:0000256" key="1">
    <source>
        <dbReference type="ARBA" id="ARBA00002869"/>
    </source>
</evidence>
<dbReference type="GO" id="GO:0019354">
    <property type="term" value="P:siroheme biosynthetic process"/>
    <property type="evidence" value="ECO:0007669"/>
    <property type="project" value="InterPro"/>
</dbReference>
<dbReference type="InterPro" id="IPR000878">
    <property type="entry name" value="4pyrrol_Mease"/>
</dbReference>
<comment type="catalytic activity">
    <reaction evidence="9">
        <text>4 porphobilinogen + H2O = hydroxymethylbilane + 4 NH4(+)</text>
        <dbReference type="Rhea" id="RHEA:13185"/>
        <dbReference type="ChEBI" id="CHEBI:15377"/>
        <dbReference type="ChEBI" id="CHEBI:28938"/>
        <dbReference type="ChEBI" id="CHEBI:57845"/>
        <dbReference type="ChEBI" id="CHEBI:58126"/>
        <dbReference type="EC" id="2.5.1.61"/>
    </reaction>
</comment>
<dbReference type="GO" id="GO:0004851">
    <property type="term" value="F:uroporphyrin-III C-methyltransferase activity"/>
    <property type="evidence" value="ECO:0007669"/>
    <property type="project" value="TreeGrafter"/>
</dbReference>
<organism evidence="14 15">
    <name type="scientific">Dysgonomonas capnocytophagoides</name>
    <dbReference type="NCBI Taxonomy" id="45254"/>
    <lineage>
        <taxon>Bacteria</taxon>
        <taxon>Pseudomonadati</taxon>
        <taxon>Bacteroidota</taxon>
        <taxon>Bacteroidia</taxon>
        <taxon>Bacteroidales</taxon>
        <taxon>Dysgonomonadaceae</taxon>
        <taxon>Dysgonomonas</taxon>
    </lineage>
</organism>
<proteinExistence type="inferred from homology"/>
<dbReference type="CDD" id="cd11642">
    <property type="entry name" value="SUMT"/>
    <property type="match status" value="1"/>
</dbReference>
<keyword evidence="15" id="KW-1185">Reference proteome</keyword>
<evidence type="ECO:0000256" key="2">
    <source>
        <dbReference type="ARBA" id="ARBA00004735"/>
    </source>
</evidence>
<evidence type="ECO:0000259" key="13">
    <source>
        <dbReference type="Pfam" id="PF02602"/>
    </source>
</evidence>
<protein>
    <recommendedName>
        <fullName evidence="10">Hydroxymethylbilane synthase</fullName>
        <ecNumber evidence="10">2.5.1.61</ecNumber>
    </recommendedName>
</protein>
<evidence type="ECO:0000256" key="6">
    <source>
        <dbReference type="ARBA" id="ARBA00022691"/>
    </source>
</evidence>
<dbReference type="SUPFAM" id="SSF53850">
    <property type="entry name" value="Periplasmic binding protein-like II"/>
    <property type="match status" value="1"/>
</dbReference>
<dbReference type="PRINTS" id="PR00151">
    <property type="entry name" value="PORPHBDMNASE"/>
</dbReference>
<dbReference type="InterPro" id="IPR014777">
    <property type="entry name" value="4pyrrole_Mease_sub1"/>
</dbReference>
<dbReference type="InterPro" id="IPR000860">
    <property type="entry name" value="HemC"/>
</dbReference>
<keyword evidence="4 14" id="KW-0489">Methyltransferase</keyword>
<dbReference type="Gene3D" id="3.40.1010.10">
    <property type="entry name" value="Cobalt-precorrin-4 Transmethylase, Domain 1"/>
    <property type="match status" value="1"/>
</dbReference>
<sequence length="660" mass="73075">MRDSKYIKVGGRKSPLSILQIKEVLSYFPSVVYELITIDSYGDKNKQISLMNKIAPDFFTRELDTLLLNDEADIIIHSAKDLPYPLPQGIKLLALFEAFDKTDSLVSRGNLTLAQLPPGSKVGTSSPTRKAELGKIRPDVTVISIRGTIEERIQQVDEGKIDALIVASCALKRLGLTNRTAEVLPFRTHPLQGNLAVTAKSGRIDLQELFESHDIRKKYGQVTLVGFGPGNPDLLTIAGDKALSDADVIFHDDLLDRDFLNKYPAIKIYVGKRFGNHNYNQNEINELIYEAAISGKSVVRLKGGDPMIFAHGREEIDFLQSRYVTVRVIPGISAAIALSAYTHIPLTHRGIASSVAFITGHSIDNLQVPDADTLVYYMGGNNYTAITTAAIEKGLPEHTPVALVHNISLPDQKIFYSTLGRLAKEQIKYPTPVVIIIGKVVAFESNIPIPKVLITGSSKDEYTHLGEITHTPLIKIDKNKDNAALISSIENIKNTDWIIFTSRYGVQYFFETFKEMHKDIRTLNHVKIASVGKVTSSVLAGFSITTDFESTTESAEGIIRFFKDQSISNKNILLPRSDKGLKYLSDELTDLGNQVFDIPVYYNTQNEKTTVQDLSVYDKIVFSSPSGVDAFMDIYKEIPSDIEIITKGKTTASALSKSIK</sequence>
<keyword evidence="5 14" id="KW-0808">Transferase</keyword>
<evidence type="ECO:0000256" key="9">
    <source>
        <dbReference type="ARBA" id="ARBA00048169"/>
    </source>
</evidence>
<keyword evidence="7" id="KW-0627">Porphyrin biosynthesis</keyword>
<evidence type="ECO:0000256" key="7">
    <source>
        <dbReference type="ARBA" id="ARBA00023244"/>
    </source>
</evidence>
<feature type="domain" description="Tetrapyrrole biosynthesis uroporphyrinogen III synthase" evidence="13">
    <location>
        <begin position="466"/>
        <end position="657"/>
    </location>
</feature>
<evidence type="ECO:0000313" key="14">
    <source>
        <dbReference type="EMBL" id="TFD97971.1"/>
    </source>
</evidence>
<dbReference type="RefSeq" id="WP_134435707.1">
    <property type="nucleotide sequence ID" value="NZ_SOML01000002.1"/>
</dbReference>
<dbReference type="InterPro" id="IPR022417">
    <property type="entry name" value="Porphobilin_deaminase_N"/>
</dbReference>
<reference evidence="14 15" key="1">
    <citation type="submission" date="2019-03" db="EMBL/GenBank/DDBJ databases">
        <title>San Antonio Military Medical Center submission to MRSN (WRAIR), pending publication.</title>
        <authorList>
            <person name="Blyth D.M."/>
            <person name="Mccarthy S.L."/>
            <person name="Schall S.E."/>
            <person name="Stam J.A."/>
            <person name="Ong A.C."/>
            <person name="Mcgann P.T."/>
        </authorList>
    </citation>
    <scope>NUCLEOTIDE SEQUENCE [LARGE SCALE GENOMIC DNA]</scope>
    <source>
        <strain evidence="14 15">MRSN571793</strain>
    </source>
</reference>
<dbReference type="InterPro" id="IPR003754">
    <property type="entry name" value="4pyrrol_synth_uPrphyn_synth"/>
</dbReference>
<dbReference type="InterPro" id="IPR006366">
    <property type="entry name" value="CobA/CysG_C"/>
</dbReference>
<dbReference type="PANTHER" id="PTHR45790">
    <property type="entry name" value="SIROHEME SYNTHASE-RELATED"/>
    <property type="match status" value="1"/>
</dbReference>